<keyword evidence="5" id="KW-1185">Reference proteome</keyword>
<dbReference type="PANTHER" id="PTHR44591:SF3">
    <property type="entry name" value="RESPONSE REGULATORY DOMAIN-CONTAINING PROTEIN"/>
    <property type="match status" value="1"/>
</dbReference>
<dbReference type="InterPro" id="IPR001789">
    <property type="entry name" value="Sig_transdc_resp-reg_receiver"/>
</dbReference>
<protein>
    <submittedName>
        <fullName evidence="4">Photosynthetic apparatus regulatory protein RegA</fullName>
    </submittedName>
</protein>
<dbReference type="Pfam" id="PF00072">
    <property type="entry name" value="Response_reg"/>
    <property type="match status" value="1"/>
</dbReference>
<feature type="domain" description="Response regulatory" evidence="3">
    <location>
        <begin position="7"/>
        <end position="121"/>
    </location>
</feature>
<dbReference type="Gene3D" id="3.40.50.2300">
    <property type="match status" value="1"/>
</dbReference>
<dbReference type="RefSeq" id="WP_173087187.1">
    <property type="nucleotide sequence ID" value="NZ_BLTE01000030.1"/>
</dbReference>
<dbReference type="InterPro" id="IPR050595">
    <property type="entry name" value="Bact_response_regulator"/>
</dbReference>
<feature type="modified residue" description="4-aspartylphosphate" evidence="2">
    <location>
        <position position="56"/>
    </location>
</feature>
<keyword evidence="1 2" id="KW-0597">Phosphoprotein</keyword>
<evidence type="ECO:0000256" key="2">
    <source>
        <dbReference type="PROSITE-ProRule" id="PRU00169"/>
    </source>
</evidence>
<evidence type="ECO:0000313" key="4">
    <source>
        <dbReference type="EMBL" id="GFK96051.1"/>
    </source>
</evidence>
<name>A0A6V8LZT1_9BACT</name>
<evidence type="ECO:0000313" key="5">
    <source>
        <dbReference type="Proteomes" id="UP000494245"/>
    </source>
</evidence>
<dbReference type="PROSITE" id="PS50110">
    <property type="entry name" value="RESPONSE_REGULATORY"/>
    <property type="match status" value="1"/>
</dbReference>
<sequence length="129" mass="14021">MQQEPIELLVVDDETPVRLSLAAYLEDEGFRVRTAESAEQAISSATEHPPVLAVVDLRLPGMDGASLILELAKRLPGMKFLIHTGSTKFSLSDDLKSAGLDDSQVFFKPVLDMGDMAAKILQLVQGPTR</sequence>
<dbReference type="SUPFAM" id="SSF52172">
    <property type="entry name" value="CheY-like"/>
    <property type="match status" value="1"/>
</dbReference>
<dbReference type="Proteomes" id="UP000494245">
    <property type="component" value="Unassembled WGS sequence"/>
</dbReference>
<dbReference type="PANTHER" id="PTHR44591">
    <property type="entry name" value="STRESS RESPONSE REGULATOR PROTEIN 1"/>
    <property type="match status" value="1"/>
</dbReference>
<evidence type="ECO:0000259" key="3">
    <source>
        <dbReference type="PROSITE" id="PS50110"/>
    </source>
</evidence>
<reference evidence="4 5" key="1">
    <citation type="submission" date="2020-04" db="EMBL/GenBank/DDBJ databases">
        <authorList>
            <consortium name="Desulfovibrio sp. FSS-1 genome sequencing consortium"/>
            <person name="Shimoshige H."/>
            <person name="Kobayashi H."/>
            <person name="Maekawa T."/>
        </authorList>
    </citation>
    <scope>NUCLEOTIDE SEQUENCE [LARGE SCALE GENOMIC DNA]</scope>
    <source>
        <strain evidence="4 5">SIID29052-01</strain>
    </source>
</reference>
<comment type="caution">
    <text evidence="4">The sequence shown here is derived from an EMBL/GenBank/DDBJ whole genome shotgun (WGS) entry which is preliminary data.</text>
</comment>
<dbReference type="GO" id="GO:0000160">
    <property type="term" value="P:phosphorelay signal transduction system"/>
    <property type="evidence" value="ECO:0007669"/>
    <property type="project" value="InterPro"/>
</dbReference>
<dbReference type="EMBL" id="BLTE01000030">
    <property type="protein sequence ID" value="GFK96051.1"/>
    <property type="molecule type" value="Genomic_DNA"/>
</dbReference>
<dbReference type="InterPro" id="IPR011006">
    <property type="entry name" value="CheY-like_superfamily"/>
</dbReference>
<dbReference type="AlphaFoldDB" id="A0A6V8LZT1"/>
<reference evidence="4 5" key="2">
    <citation type="submission" date="2020-05" db="EMBL/GenBank/DDBJ databases">
        <title>Draft genome sequence of Desulfovibrio sp. strainFSS-1.</title>
        <authorList>
            <person name="Shimoshige H."/>
            <person name="Kobayashi H."/>
            <person name="Maekawa T."/>
        </authorList>
    </citation>
    <scope>NUCLEOTIDE SEQUENCE [LARGE SCALE GENOMIC DNA]</scope>
    <source>
        <strain evidence="4 5">SIID29052-01</strain>
    </source>
</reference>
<organism evidence="4 5">
    <name type="scientific">Fundidesulfovibrio magnetotacticus</name>
    <dbReference type="NCBI Taxonomy" id="2730080"/>
    <lineage>
        <taxon>Bacteria</taxon>
        <taxon>Pseudomonadati</taxon>
        <taxon>Thermodesulfobacteriota</taxon>
        <taxon>Desulfovibrionia</taxon>
        <taxon>Desulfovibrionales</taxon>
        <taxon>Desulfovibrionaceae</taxon>
        <taxon>Fundidesulfovibrio</taxon>
    </lineage>
</organism>
<proteinExistence type="predicted"/>
<dbReference type="SMART" id="SM00448">
    <property type="entry name" value="REC"/>
    <property type="match status" value="1"/>
</dbReference>
<evidence type="ECO:0000256" key="1">
    <source>
        <dbReference type="ARBA" id="ARBA00022553"/>
    </source>
</evidence>
<accession>A0A6V8LZT1</accession>
<gene>
    <name evidence="4" type="primary">regA</name>
    <name evidence="4" type="ORF">NNJEOMEG_03925</name>
</gene>